<evidence type="ECO:0000259" key="6">
    <source>
        <dbReference type="Pfam" id="PF01545"/>
    </source>
</evidence>
<feature type="transmembrane region" description="Helical" evidence="5">
    <location>
        <begin position="219"/>
        <end position="236"/>
    </location>
</feature>
<name>A0ABY0IFK2_9BACT</name>
<feature type="transmembrane region" description="Helical" evidence="5">
    <location>
        <begin position="122"/>
        <end position="141"/>
    </location>
</feature>
<feature type="transmembrane region" description="Helical" evidence="5">
    <location>
        <begin position="91"/>
        <end position="110"/>
    </location>
</feature>
<evidence type="ECO:0000256" key="2">
    <source>
        <dbReference type="ARBA" id="ARBA00022692"/>
    </source>
</evidence>
<evidence type="ECO:0000256" key="3">
    <source>
        <dbReference type="ARBA" id="ARBA00022989"/>
    </source>
</evidence>
<keyword evidence="8" id="KW-1185">Reference proteome</keyword>
<dbReference type="Pfam" id="PF01545">
    <property type="entry name" value="Cation_efflux"/>
    <property type="match status" value="1"/>
</dbReference>
<sequence>MKKTKVKVDKMDCPSEIKMIEGLMENLDPSVKMVFDLESRTVQFYHSVDKDQILDSLKAISLPGDLISSQEVLDHDIPDIAPSVEAKTLKYLLGINFTMFVVEIILGFYAESTGLLADGLDMLADSFVYGLSLCAVGKSIAMKHKAAYFSGIMQISLGLLCLVEVGRKFYFGSEPLSNYMIVVSVIALIANLWCLILIHKHKDGEVHMKASWIFSANDVIVNTGVIFSGVLVYFLKSNVPDLVIGGIVSLVVIKGGISIIKLSKIKKAEPIKESCCSSNCD</sequence>
<keyword evidence="4 5" id="KW-0472">Membrane</keyword>
<dbReference type="SUPFAM" id="SSF55008">
    <property type="entry name" value="HMA, heavy metal-associated domain"/>
    <property type="match status" value="1"/>
</dbReference>
<dbReference type="InterPro" id="IPR027469">
    <property type="entry name" value="Cation_efflux_TMD_sf"/>
</dbReference>
<evidence type="ECO:0000313" key="7">
    <source>
        <dbReference type="EMBL" id="RZF21713.1"/>
    </source>
</evidence>
<evidence type="ECO:0000256" key="1">
    <source>
        <dbReference type="ARBA" id="ARBA00004141"/>
    </source>
</evidence>
<dbReference type="SUPFAM" id="SSF161111">
    <property type="entry name" value="Cation efflux protein transmembrane domain-like"/>
    <property type="match status" value="1"/>
</dbReference>
<comment type="subcellular location">
    <subcellularLocation>
        <location evidence="1">Membrane</location>
        <topology evidence="1">Multi-pass membrane protein</topology>
    </subcellularLocation>
</comment>
<gene>
    <name evidence="7" type="ORF">DAY19_08470</name>
</gene>
<feature type="transmembrane region" description="Helical" evidence="5">
    <location>
        <begin position="242"/>
        <end position="262"/>
    </location>
</feature>
<evidence type="ECO:0000256" key="5">
    <source>
        <dbReference type="SAM" id="Phobius"/>
    </source>
</evidence>
<dbReference type="InterPro" id="IPR058533">
    <property type="entry name" value="Cation_efflux_TM"/>
</dbReference>
<evidence type="ECO:0000256" key="4">
    <source>
        <dbReference type="ARBA" id="ARBA00023136"/>
    </source>
</evidence>
<dbReference type="Proteomes" id="UP000443582">
    <property type="component" value="Unassembled WGS sequence"/>
</dbReference>
<feature type="transmembrane region" description="Helical" evidence="5">
    <location>
        <begin position="148"/>
        <end position="167"/>
    </location>
</feature>
<protein>
    <submittedName>
        <fullName evidence="7">Cation transporter</fullName>
    </submittedName>
</protein>
<comment type="caution">
    <text evidence="7">The sequence shown here is derived from an EMBL/GenBank/DDBJ whole genome shotgun (WGS) entry which is preliminary data.</text>
</comment>
<reference evidence="8" key="1">
    <citation type="journal article" date="2019" name="Int. J. Syst. Evol. Microbiol.">
        <title>Halobacteriovorax valvorus sp. nov., a novel prokaryotic predator isolated from coastal seawater of China.</title>
        <authorList>
            <person name="Chen M.-X."/>
        </authorList>
    </citation>
    <scope>NUCLEOTIDE SEQUENCE [LARGE SCALE GENOMIC DNA]</scope>
    <source>
        <strain evidence="8">BL9</strain>
    </source>
</reference>
<keyword evidence="3 5" id="KW-1133">Transmembrane helix</keyword>
<feature type="domain" description="Cation efflux protein transmembrane" evidence="6">
    <location>
        <begin position="91"/>
        <end position="261"/>
    </location>
</feature>
<organism evidence="7 8">
    <name type="scientific">Halobacteriovorax vibrionivorans</name>
    <dbReference type="NCBI Taxonomy" id="2152716"/>
    <lineage>
        <taxon>Bacteria</taxon>
        <taxon>Pseudomonadati</taxon>
        <taxon>Bdellovibrionota</taxon>
        <taxon>Bacteriovoracia</taxon>
        <taxon>Bacteriovoracales</taxon>
        <taxon>Halobacteriovoraceae</taxon>
        <taxon>Halobacteriovorax</taxon>
    </lineage>
</organism>
<proteinExistence type="predicted"/>
<dbReference type="RefSeq" id="WP_115361374.1">
    <property type="nucleotide sequence ID" value="NZ_QDKL01000002.1"/>
</dbReference>
<feature type="transmembrane region" description="Helical" evidence="5">
    <location>
        <begin position="179"/>
        <end position="198"/>
    </location>
</feature>
<dbReference type="EMBL" id="QDKL01000002">
    <property type="protein sequence ID" value="RZF21713.1"/>
    <property type="molecule type" value="Genomic_DNA"/>
</dbReference>
<dbReference type="Gene3D" id="1.20.1510.10">
    <property type="entry name" value="Cation efflux protein transmembrane domain"/>
    <property type="match status" value="1"/>
</dbReference>
<evidence type="ECO:0000313" key="8">
    <source>
        <dbReference type="Proteomes" id="UP000443582"/>
    </source>
</evidence>
<keyword evidence="2 5" id="KW-0812">Transmembrane</keyword>
<dbReference type="InterPro" id="IPR036163">
    <property type="entry name" value="HMA_dom_sf"/>
</dbReference>
<accession>A0ABY0IFK2</accession>